<keyword evidence="4" id="KW-1003">Cell membrane</keyword>
<keyword evidence="8" id="KW-0547">Nucleotide-binding</keyword>
<dbReference type="Pfam" id="PF00512">
    <property type="entry name" value="HisKA"/>
    <property type="match status" value="1"/>
</dbReference>
<name>A0A413VMS0_9BACE</name>
<comment type="subcellular location">
    <subcellularLocation>
        <location evidence="2">Cell membrane</location>
        <topology evidence="2">Multi-pass membrane protein</topology>
    </subcellularLocation>
</comment>
<dbReference type="SUPFAM" id="SSF158472">
    <property type="entry name" value="HAMP domain-like"/>
    <property type="match status" value="1"/>
</dbReference>
<dbReference type="InterPro" id="IPR036097">
    <property type="entry name" value="HisK_dim/P_sf"/>
</dbReference>
<dbReference type="InterPro" id="IPR003661">
    <property type="entry name" value="HisK_dim/P_dom"/>
</dbReference>
<dbReference type="GO" id="GO:0005886">
    <property type="term" value="C:plasma membrane"/>
    <property type="evidence" value="ECO:0007669"/>
    <property type="project" value="UniProtKB-SubCell"/>
</dbReference>
<dbReference type="Pfam" id="PF00672">
    <property type="entry name" value="HAMP"/>
    <property type="match status" value="1"/>
</dbReference>
<dbReference type="SMART" id="SM00304">
    <property type="entry name" value="HAMP"/>
    <property type="match status" value="1"/>
</dbReference>
<protein>
    <recommendedName>
        <fullName evidence="3">histidine kinase</fullName>
        <ecNumber evidence="3">2.7.13.3</ecNumber>
    </recommendedName>
</protein>
<evidence type="ECO:0000256" key="10">
    <source>
        <dbReference type="ARBA" id="ARBA00022840"/>
    </source>
</evidence>
<evidence type="ECO:0000256" key="14">
    <source>
        <dbReference type="SAM" id="Phobius"/>
    </source>
</evidence>
<dbReference type="InterPro" id="IPR003594">
    <property type="entry name" value="HATPase_dom"/>
</dbReference>
<dbReference type="RefSeq" id="WP_122201526.1">
    <property type="nucleotide sequence ID" value="NZ_CABJFV010000007.1"/>
</dbReference>
<keyword evidence="9 17" id="KW-0418">Kinase</keyword>
<dbReference type="PROSITE" id="PS50885">
    <property type="entry name" value="HAMP"/>
    <property type="match status" value="1"/>
</dbReference>
<keyword evidence="10" id="KW-0067">ATP-binding</keyword>
<dbReference type="PANTHER" id="PTHR45528:SF1">
    <property type="entry name" value="SENSOR HISTIDINE KINASE CPXA"/>
    <property type="match status" value="1"/>
</dbReference>
<evidence type="ECO:0000256" key="7">
    <source>
        <dbReference type="ARBA" id="ARBA00022692"/>
    </source>
</evidence>
<dbReference type="PRINTS" id="PR00344">
    <property type="entry name" value="BCTRLSENSOR"/>
</dbReference>
<evidence type="ECO:0000313" key="17">
    <source>
        <dbReference type="EMBL" id="RHB34928.1"/>
    </source>
</evidence>
<keyword evidence="7 14" id="KW-0812">Transmembrane</keyword>
<sequence length="448" mass="51781">MKIGSRIALFYTIITVGAITAVVMVFYFFTSRYINHLYDSYLIEKAYLTAQKHWEKDEVDEYSYREIQQKYNELLPQAQEILLNMDSVPMAVNDSLNKYLDSNQQARLFKDLPVSFVYGKLRGAALHYPDNEGDFIVLVMANNTYGYEIQKHILLLAVFLLLISCGLIYLLGRIYANRILRPLQHILKELKRIRGNNLNVRMKTFGNKDELDELIRTLNEMLDRIDTAFQAEKSFISNASHELNNPLTAIQGECEISLLKERSATEYIDSLQRISTESKRITQLIKHLLFLSRQDEDILQNAKEKIDLVVLLRDLCLQYPQVTFNTNETDGSVHITANFYLLRIALQNIIDNARKYSKEQVDVSLSIREDCPVIEVKDYGIGIPEEEIHHIFHSFYRASNTREYTGQGIGLSLSMKILSVYGGKITIDSEVNCYTKVTMTFPHIRKQN</sequence>
<dbReference type="SMART" id="SM00387">
    <property type="entry name" value="HATPase_c"/>
    <property type="match status" value="1"/>
</dbReference>
<dbReference type="SUPFAM" id="SSF47384">
    <property type="entry name" value="Homodimeric domain of signal transducing histidine kinase"/>
    <property type="match status" value="1"/>
</dbReference>
<evidence type="ECO:0000256" key="5">
    <source>
        <dbReference type="ARBA" id="ARBA00022553"/>
    </source>
</evidence>
<dbReference type="InterPro" id="IPR050398">
    <property type="entry name" value="HssS/ArlS-like"/>
</dbReference>
<organism evidence="17 18">
    <name type="scientific">Bacteroides nordii</name>
    <dbReference type="NCBI Taxonomy" id="291645"/>
    <lineage>
        <taxon>Bacteria</taxon>
        <taxon>Pseudomonadati</taxon>
        <taxon>Bacteroidota</taxon>
        <taxon>Bacteroidia</taxon>
        <taxon>Bacteroidales</taxon>
        <taxon>Bacteroidaceae</taxon>
        <taxon>Bacteroides</taxon>
    </lineage>
</organism>
<dbReference type="PROSITE" id="PS50109">
    <property type="entry name" value="HIS_KIN"/>
    <property type="match status" value="1"/>
</dbReference>
<gene>
    <name evidence="17" type="ORF">DW888_10725</name>
</gene>
<dbReference type="EC" id="2.7.13.3" evidence="3"/>
<evidence type="ECO:0000313" key="18">
    <source>
        <dbReference type="Proteomes" id="UP000284379"/>
    </source>
</evidence>
<dbReference type="FunFam" id="1.10.287.130:FF:000001">
    <property type="entry name" value="Two-component sensor histidine kinase"/>
    <property type="match status" value="1"/>
</dbReference>
<dbReference type="SUPFAM" id="SSF55874">
    <property type="entry name" value="ATPase domain of HSP90 chaperone/DNA topoisomerase II/histidine kinase"/>
    <property type="match status" value="1"/>
</dbReference>
<dbReference type="GO" id="GO:0005524">
    <property type="term" value="F:ATP binding"/>
    <property type="evidence" value="ECO:0007669"/>
    <property type="project" value="UniProtKB-KW"/>
</dbReference>
<dbReference type="Pfam" id="PF02518">
    <property type="entry name" value="HATPase_c"/>
    <property type="match status" value="1"/>
</dbReference>
<proteinExistence type="predicted"/>
<keyword evidence="6" id="KW-0808">Transferase</keyword>
<feature type="domain" description="HAMP" evidence="16">
    <location>
        <begin position="177"/>
        <end position="230"/>
    </location>
</feature>
<dbReference type="Gene3D" id="1.10.287.130">
    <property type="match status" value="1"/>
</dbReference>
<dbReference type="CDD" id="cd00075">
    <property type="entry name" value="HATPase"/>
    <property type="match status" value="1"/>
</dbReference>
<feature type="transmembrane region" description="Helical" evidence="14">
    <location>
        <begin position="7"/>
        <end position="29"/>
    </location>
</feature>
<comment type="catalytic activity">
    <reaction evidence="1">
        <text>ATP + protein L-histidine = ADP + protein N-phospho-L-histidine.</text>
        <dbReference type="EC" id="2.7.13.3"/>
    </reaction>
</comment>
<evidence type="ECO:0000256" key="6">
    <source>
        <dbReference type="ARBA" id="ARBA00022679"/>
    </source>
</evidence>
<keyword evidence="11 14" id="KW-1133">Transmembrane helix</keyword>
<dbReference type="Proteomes" id="UP000284379">
    <property type="component" value="Unassembled WGS sequence"/>
</dbReference>
<feature type="domain" description="Histidine kinase" evidence="15">
    <location>
        <begin position="238"/>
        <end position="445"/>
    </location>
</feature>
<evidence type="ECO:0000256" key="8">
    <source>
        <dbReference type="ARBA" id="ARBA00022741"/>
    </source>
</evidence>
<evidence type="ECO:0000256" key="12">
    <source>
        <dbReference type="ARBA" id="ARBA00023012"/>
    </source>
</evidence>
<evidence type="ECO:0000256" key="2">
    <source>
        <dbReference type="ARBA" id="ARBA00004651"/>
    </source>
</evidence>
<keyword evidence="12" id="KW-0902">Two-component regulatory system</keyword>
<evidence type="ECO:0000256" key="4">
    <source>
        <dbReference type="ARBA" id="ARBA00022475"/>
    </source>
</evidence>
<comment type="caution">
    <text evidence="17">The sequence shown here is derived from an EMBL/GenBank/DDBJ whole genome shotgun (WGS) entry which is preliminary data.</text>
</comment>
<reference evidence="17 18" key="1">
    <citation type="submission" date="2018-08" db="EMBL/GenBank/DDBJ databases">
        <title>A genome reference for cultivated species of the human gut microbiota.</title>
        <authorList>
            <person name="Zou Y."/>
            <person name="Xue W."/>
            <person name="Luo G."/>
        </authorList>
    </citation>
    <scope>NUCLEOTIDE SEQUENCE [LARGE SCALE GENOMIC DNA]</scope>
    <source>
        <strain evidence="17 18">AM40-30BH</strain>
    </source>
</reference>
<evidence type="ECO:0000256" key="11">
    <source>
        <dbReference type="ARBA" id="ARBA00022989"/>
    </source>
</evidence>
<dbReference type="AlphaFoldDB" id="A0A413VMS0"/>
<accession>A0A413VMS0</accession>
<dbReference type="SMART" id="SM00388">
    <property type="entry name" value="HisKA"/>
    <property type="match status" value="1"/>
</dbReference>
<dbReference type="InterPro" id="IPR005467">
    <property type="entry name" value="His_kinase_dom"/>
</dbReference>
<dbReference type="Gene3D" id="3.30.565.10">
    <property type="entry name" value="Histidine kinase-like ATPase, C-terminal domain"/>
    <property type="match status" value="1"/>
</dbReference>
<dbReference type="GO" id="GO:0000155">
    <property type="term" value="F:phosphorelay sensor kinase activity"/>
    <property type="evidence" value="ECO:0007669"/>
    <property type="project" value="InterPro"/>
</dbReference>
<dbReference type="PANTHER" id="PTHR45528">
    <property type="entry name" value="SENSOR HISTIDINE KINASE CPXA"/>
    <property type="match status" value="1"/>
</dbReference>
<feature type="transmembrane region" description="Helical" evidence="14">
    <location>
        <begin position="153"/>
        <end position="172"/>
    </location>
</feature>
<dbReference type="InterPro" id="IPR003660">
    <property type="entry name" value="HAMP_dom"/>
</dbReference>
<evidence type="ECO:0000259" key="15">
    <source>
        <dbReference type="PROSITE" id="PS50109"/>
    </source>
</evidence>
<keyword evidence="5" id="KW-0597">Phosphoprotein</keyword>
<dbReference type="EMBL" id="QSGO01000007">
    <property type="protein sequence ID" value="RHB34928.1"/>
    <property type="molecule type" value="Genomic_DNA"/>
</dbReference>
<keyword evidence="13 14" id="KW-0472">Membrane</keyword>
<dbReference type="Gene3D" id="6.10.340.10">
    <property type="match status" value="1"/>
</dbReference>
<evidence type="ECO:0000256" key="1">
    <source>
        <dbReference type="ARBA" id="ARBA00000085"/>
    </source>
</evidence>
<evidence type="ECO:0000259" key="16">
    <source>
        <dbReference type="PROSITE" id="PS50885"/>
    </source>
</evidence>
<dbReference type="InterPro" id="IPR036890">
    <property type="entry name" value="HATPase_C_sf"/>
</dbReference>
<dbReference type="InterPro" id="IPR004358">
    <property type="entry name" value="Sig_transdc_His_kin-like_C"/>
</dbReference>
<dbReference type="CDD" id="cd06225">
    <property type="entry name" value="HAMP"/>
    <property type="match status" value="1"/>
</dbReference>
<dbReference type="CDD" id="cd00082">
    <property type="entry name" value="HisKA"/>
    <property type="match status" value="1"/>
</dbReference>
<evidence type="ECO:0000256" key="9">
    <source>
        <dbReference type="ARBA" id="ARBA00022777"/>
    </source>
</evidence>
<evidence type="ECO:0000256" key="3">
    <source>
        <dbReference type="ARBA" id="ARBA00012438"/>
    </source>
</evidence>
<evidence type="ECO:0000256" key="13">
    <source>
        <dbReference type="ARBA" id="ARBA00023136"/>
    </source>
</evidence>